<evidence type="ECO:0000256" key="7">
    <source>
        <dbReference type="ARBA" id="ARBA00023136"/>
    </source>
</evidence>
<dbReference type="PANTHER" id="PTHR31806">
    <property type="entry name" value="PURINE-CYTOSINE PERMEASE FCY2-RELATED"/>
    <property type="match status" value="1"/>
</dbReference>
<feature type="transmembrane region" description="Helical" evidence="9">
    <location>
        <begin position="412"/>
        <end position="434"/>
    </location>
</feature>
<evidence type="ECO:0000256" key="5">
    <source>
        <dbReference type="ARBA" id="ARBA00022692"/>
    </source>
</evidence>
<evidence type="ECO:0000256" key="6">
    <source>
        <dbReference type="ARBA" id="ARBA00022989"/>
    </source>
</evidence>
<proteinExistence type="inferred from homology"/>
<comment type="subcellular location">
    <subcellularLocation>
        <location evidence="1">Membrane</location>
        <topology evidence="1">Multi-pass membrane protein</topology>
    </subcellularLocation>
</comment>
<evidence type="ECO:0000256" key="4">
    <source>
        <dbReference type="ARBA" id="ARBA00022553"/>
    </source>
</evidence>
<dbReference type="GO" id="GO:0005886">
    <property type="term" value="C:plasma membrane"/>
    <property type="evidence" value="ECO:0007669"/>
    <property type="project" value="TreeGrafter"/>
</dbReference>
<feature type="transmembrane region" description="Helical" evidence="9">
    <location>
        <begin position="381"/>
        <end position="400"/>
    </location>
</feature>
<keyword evidence="4" id="KW-0597">Phosphoprotein</keyword>
<keyword evidence="3 8" id="KW-0813">Transport</keyword>
<protein>
    <submittedName>
        <fullName evidence="10">NCS1 family nucleobase:cation symporter-1</fullName>
    </submittedName>
</protein>
<organism evidence="10 11">
    <name type="scientific">Myriangium duriaei CBS 260.36</name>
    <dbReference type="NCBI Taxonomy" id="1168546"/>
    <lineage>
        <taxon>Eukaryota</taxon>
        <taxon>Fungi</taxon>
        <taxon>Dikarya</taxon>
        <taxon>Ascomycota</taxon>
        <taxon>Pezizomycotina</taxon>
        <taxon>Dothideomycetes</taxon>
        <taxon>Dothideomycetidae</taxon>
        <taxon>Myriangiales</taxon>
        <taxon>Myriangiaceae</taxon>
        <taxon>Myriangium</taxon>
    </lineage>
</organism>
<keyword evidence="11" id="KW-1185">Reference proteome</keyword>
<feature type="transmembrane region" description="Helical" evidence="9">
    <location>
        <begin position="253"/>
        <end position="271"/>
    </location>
</feature>
<dbReference type="EMBL" id="ML996092">
    <property type="protein sequence ID" value="KAF2149133.1"/>
    <property type="molecule type" value="Genomic_DNA"/>
</dbReference>
<comment type="similarity">
    <text evidence="2 8">Belongs to the purine-cytosine permease (2.A.39) family.</text>
</comment>
<sequence length="520" mass="57121">MAYDHEQGVYDLGTKNDVYEKTENKDIELYNGEQVVQDNGILSKLRRLEARMDARLGIESEAITRKRPEDKKPVRWYETLTMFSLWASGTMNTSCFATGFIGVVDFGLNLRQTIGLVIAGTFLGSALTGYAATFGARTGLRQISVSRYAFGWWPNKIIALLNTIVQLGWAAVACITGGLALTAVADGHLSLIVGIVILAVFATIVSFVGLNAVLIYERYAWIAFFIVFMVFYGETGKYADNSPGLSTLEGADLSAACLTIFAISYGSSTSWQTMASDYYTQYPANTSRVKIFFLTTFGIAIPTCIGLIAGAVVASGFNNQPAWKDSYGEGLGFLIQTMLHPLGFAKFILVILVLSGIGVNVISIYSAAISCQQFARPFSRIPRFIWTLLCFAVILGLAVGGREKLNTYLTNFLSLLGYWCTQYFVILASEHIIFRKNNFDNYNLEGWNDPDVLPVGIAAATAFGLGIIAWVMGMNETWYVGPLSKLIGTYGGDLANEFTFAVTLIIFIPARYLELKYFGK</sequence>
<feature type="transmembrane region" description="Helical" evidence="9">
    <location>
        <begin position="80"/>
        <end position="102"/>
    </location>
</feature>
<dbReference type="PANTHER" id="PTHR31806:SF7">
    <property type="entry name" value="TRANSPORTER, PUTATIVE (AFU_ORTHOLOGUE AFUA_2G04690)-RELATED"/>
    <property type="match status" value="1"/>
</dbReference>
<keyword evidence="5 9" id="KW-0812">Transmembrane</keyword>
<feature type="transmembrane region" description="Helical" evidence="9">
    <location>
        <begin position="215"/>
        <end position="233"/>
    </location>
</feature>
<feature type="transmembrane region" description="Helical" evidence="9">
    <location>
        <begin position="494"/>
        <end position="513"/>
    </location>
</feature>
<dbReference type="FunFam" id="1.10.4160.10:FF:000002">
    <property type="entry name" value="Purine-cytosine permease fcyB"/>
    <property type="match status" value="1"/>
</dbReference>
<dbReference type="Proteomes" id="UP000799439">
    <property type="component" value="Unassembled WGS sequence"/>
</dbReference>
<dbReference type="OrthoDB" id="5428495at2759"/>
<gene>
    <name evidence="10" type="ORF">K461DRAFT_262123</name>
</gene>
<evidence type="ECO:0000256" key="1">
    <source>
        <dbReference type="ARBA" id="ARBA00004141"/>
    </source>
</evidence>
<accession>A0A9P4IYL8</accession>
<evidence type="ECO:0000313" key="11">
    <source>
        <dbReference type="Proteomes" id="UP000799439"/>
    </source>
</evidence>
<name>A0A9P4IYL8_9PEZI</name>
<feature type="transmembrane region" description="Helical" evidence="9">
    <location>
        <begin position="187"/>
        <end position="208"/>
    </location>
</feature>
<dbReference type="Gene3D" id="1.10.4160.10">
    <property type="entry name" value="Hydantoin permease"/>
    <property type="match status" value="1"/>
</dbReference>
<evidence type="ECO:0000256" key="2">
    <source>
        <dbReference type="ARBA" id="ARBA00008974"/>
    </source>
</evidence>
<dbReference type="InterPro" id="IPR001248">
    <property type="entry name" value="Pur-cyt_permease"/>
</dbReference>
<feature type="transmembrane region" description="Helical" evidence="9">
    <location>
        <begin position="114"/>
        <end position="136"/>
    </location>
</feature>
<comment type="caution">
    <text evidence="10">The sequence shown here is derived from an EMBL/GenBank/DDBJ whole genome shotgun (WGS) entry which is preliminary data.</text>
</comment>
<reference evidence="10" key="1">
    <citation type="journal article" date="2020" name="Stud. Mycol.">
        <title>101 Dothideomycetes genomes: a test case for predicting lifestyles and emergence of pathogens.</title>
        <authorList>
            <person name="Haridas S."/>
            <person name="Albert R."/>
            <person name="Binder M."/>
            <person name="Bloem J."/>
            <person name="Labutti K."/>
            <person name="Salamov A."/>
            <person name="Andreopoulos B."/>
            <person name="Baker S."/>
            <person name="Barry K."/>
            <person name="Bills G."/>
            <person name="Bluhm B."/>
            <person name="Cannon C."/>
            <person name="Castanera R."/>
            <person name="Culley D."/>
            <person name="Daum C."/>
            <person name="Ezra D."/>
            <person name="Gonzalez J."/>
            <person name="Henrissat B."/>
            <person name="Kuo A."/>
            <person name="Liang C."/>
            <person name="Lipzen A."/>
            <person name="Lutzoni F."/>
            <person name="Magnuson J."/>
            <person name="Mondo S."/>
            <person name="Nolan M."/>
            <person name="Ohm R."/>
            <person name="Pangilinan J."/>
            <person name="Park H.-J."/>
            <person name="Ramirez L."/>
            <person name="Alfaro M."/>
            <person name="Sun H."/>
            <person name="Tritt A."/>
            <person name="Yoshinaga Y."/>
            <person name="Zwiers L.-H."/>
            <person name="Turgeon B."/>
            <person name="Goodwin S."/>
            <person name="Spatafora J."/>
            <person name="Crous P."/>
            <person name="Grigoriev I."/>
        </authorList>
    </citation>
    <scope>NUCLEOTIDE SEQUENCE</scope>
    <source>
        <strain evidence="10">CBS 260.36</strain>
    </source>
</reference>
<keyword evidence="7 8" id="KW-0472">Membrane</keyword>
<evidence type="ECO:0000256" key="8">
    <source>
        <dbReference type="PIRNR" id="PIRNR002744"/>
    </source>
</evidence>
<evidence type="ECO:0000313" key="10">
    <source>
        <dbReference type="EMBL" id="KAF2149133.1"/>
    </source>
</evidence>
<dbReference type="InterPro" id="IPR026030">
    <property type="entry name" value="Pur-cyt_permease_Fcy2/21/22"/>
</dbReference>
<dbReference type="Pfam" id="PF02133">
    <property type="entry name" value="Transp_cyt_pur"/>
    <property type="match status" value="1"/>
</dbReference>
<keyword evidence="6 9" id="KW-1133">Transmembrane helix</keyword>
<feature type="transmembrane region" description="Helical" evidence="9">
    <location>
        <begin position="347"/>
        <end position="369"/>
    </location>
</feature>
<dbReference type="GO" id="GO:0000329">
    <property type="term" value="C:fungal-type vacuole membrane"/>
    <property type="evidence" value="ECO:0007669"/>
    <property type="project" value="TreeGrafter"/>
</dbReference>
<dbReference type="GO" id="GO:0015851">
    <property type="term" value="P:nucleobase transport"/>
    <property type="evidence" value="ECO:0007669"/>
    <property type="project" value="UniProtKB-ARBA"/>
</dbReference>
<feature type="transmembrane region" description="Helical" evidence="9">
    <location>
        <begin position="291"/>
        <end position="317"/>
    </location>
</feature>
<dbReference type="PIRSF" id="PIRSF002744">
    <property type="entry name" value="Pur-cyt_permease"/>
    <property type="match status" value="1"/>
</dbReference>
<evidence type="ECO:0000256" key="9">
    <source>
        <dbReference type="SAM" id="Phobius"/>
    </source>
</evidence>
<dbReference type="GO" id="GO:0022857">
    <property type="term" value="F:transmembrane transporter activity"/>
    <property type="evidence" value="ECO:0007669"/>
    <property type="project" value="InterPro"/>
</dbReference>
<evidence type="ECO:0000256" key="3">
    <source>
        <dbReference type="ARBA" id="ARBA00022448"/>
    </source>
</evidence>
<feature type="transmembrane region" description="Helical" evidence="9">
    <location>
        <begin position="157"/>
        <end position="181"/>
    </location>
</feature>
<feature type="transmembrane region" description="Helical" evidence="9">
    <location>
        <begin position="455"/>
        <end position="474"/>
    </location>
</feature>
<dbReference type="AlphaFoldDB" id="A0A9P4IYL8"/>